<dbReference type="PANTHER" id="PTHR11895:SF7">
    <property type="entry name" value="GLUTAMYL-TRNA(GLN) AMIDOTRANSFERASE SUBUNIT A, MITOCHONDRIAL"/>
    <property type="match status" value="1"/>
</dbReference>
<dbReference type="EMBL" id="JACHZG010000001">
    <property type="protein sequence ID" value="MBB3326891.1"/>
    <property type="molecule type" value="Genomic_DNA"/>
</dbReference>
<evidence type="ECO:0000259" key="3">
    <source>
        <dbReference type="Pfam" id="PF02558"/>
    </source>
</evidence>
<evidence type="ECO:0000313" key="4">
    <source>
        <dbReference type="EMBL" id="MBB3326891.1"/>
    </source>
</evidence>
<dbReference type="Proteomes" id="UP000565572">
    <property type="component" value="Unassembled WGS sequence"/>
</dbReference>
<protein>
    <submittedName>
        <fullName evidence="4">2-dehydropantoate 2-reductase</fullName>
    </submittedName>
</protein>
<dbReference type="Gene3D" id="3.90.1300.10">
    <property type="entry name" value="Amidase signature (AS) domain"/>
    <property type="match status" value="1"/>
</dbReference>
<gene>
    <name evidence="4" type="ORF">FHX39_001835</name>
</gene>
<dbReference type="PROSITE" id="PS00571">
    <property type="entry name" value="AMIDASES"/>
    <property type="match status" value="1"/>
</dbReference>
<evidence type="ECO:0000313" key="5">
    <source>
        <dbReference type="Proteomes" id="UP000565572"/>
    </source>
</evidence>
<dbReference type="SUPFAM" id="SSF51735">
    <property type="entry name" value="NAD(P)-binding Rossmann-fold domains"/>
    <property type="match status" value="1"/>
</dbReference>
<comment type="caution">
    <text evidence="4">The sequence shown here is derived from an EMBL/GenBank/DDBJ whole genome shotgun (WGS) entry which is preliminary data.</text>
</comment>
<dbReference type="InterPro" id="IPR023631">
    <property type="entry name" value="Amidase_dom"/>
</dbReference>
<keyword evidence="5" id="KW-1185">Reference proteome</keyword>
<dbReference type="AlphaFoldDB" id="A0A7W5JVP3"/>
<dbReference type="InterPro" id="IPR020556">
    <property type="entry name" value="Amidase_CS"/>
</dbReference>
<evidence type="ECO:0000256" key="1">
    <source>
        <dbReference type="ARBA" id="ARBA00009199"/>
    </source>
</evidence>
<dbReference type="PANTHER" id="PTHR11895">
    <property type="entry name" value="TRANSAMIDASE"/>
    <property type="match status" value="1"/>
</dbReference>
<dbReference type="RefSeq" id="WP_183337752.1">
    <property type="nucleotide sequence ID" value="NZ_JACHZG010000001.1"/>
</dbReference>
<dbReference type="SUPFAM" id="SSF75304">
    <property type="entry name" value="Amidase signature (AS) enzymes"/>
    <property type="match status" value="1"/>
</dbReference>
<feature type="domain" description="Amidase" evidence="2">
    <location>
        <begin position="336"/>
        <end position="696"/>
    </location>
</feature>
<proteinExistence type="inferred from homology"/>
<dbReference type="GO" id="GO:0003824">
    <property type="term" value="F:catalytic activity"/>
    <property type="evidence" value="ECO:0007669"/>
    <property type="project" value="InterPro"/>
</dbReference>
<name>A0A7W5JVP3_9ACTN</name>
<dbReference type="Pfam" id="PF02558">
    <property type="entry name" value="ApbA"/>
    <property type="match status" value="1"/>
</dbReference>
<feature type="domain" description="Ketopantoate reductase N-terminal" evidence="3">
    <location>
        <begin position="4"/>
        <end position="151"/>
    </location>
</feature>
<organism evidence="4 5">
    <name type="scientific">Microlunatus antarcticus</name>
    <dbReference type="NCBI Taxonomy" id="53388"/>
    <lineage>
        <taxon>Bacteria</taxon>
        <taxon>Bacillati</taxon>
        <taxon>Actinomycetota</taxon>
        <taxon>Actinomycetes</taxon>
        <taxon>Propionibacteriales</taxon>
        <taxon>Propionibacteriaceae</taxon>
        <taxon>Microlunatus</taxon>
    </lineage>
</organism>
<dbReference type="Gene3D" id="3.40.50.720">
    <property type="entry name" value="NAD(P)-binding Rossmann-like Domain"/>
    <property type="match status" value="1"/>
</dbReference>
<dbReference type="InterPro" id="IPR036291">
    <property type="entry name" value="NAD(P)-bd_dom_sf"/>
</dbReference>
<dbReference type="InterPro" id="IPR013332">
    <property type="entry name" value="KPR_N"/>
</dbReference>
<comment type="similarity">
    <text evidence="1">Belongs to the amidase family.</text>
</comment>
<sequence>MQTLVVGAGAVGGTIAAQLVRAGHDVLLCDADPAHVDALNASGLRVTGPADTDDVTVPVRAVLPADLPDRVERALVAVKSHHTRAAAELLRDRLAPEGYVVSLQNGMTADALGDVLGPERVVVGFVNFGADLIAPGVIAQGNVATVRVGELGARPGRISDRVREVAALLPWAEATDTIAGYLWSKEAYGAMLFATSVSDLTIADALGRPAYRPLMLALAREVLALAPVQPEPFDGFDPADLEGSLDRLVTFNAASGKARTGVWRDLAVRRRKTEVDDLDAVGGALVHQVAELVRAIERGERRCDVANLDLLAAYERLDRLGRPLAAVVETLPAPARAADGPLLGMPVAVKDMIDVAGVVRGNGNPRAMAEGRPAESDAPVVARLRAAGADVFATAALLEYAAGAQHPGLPEVRNPADPTLTAGGSSGGSAALVAAGVCPAALGTDTGGSIRVPASYCGCVGLKPSHGLVPVEGVTPLAPSFDHVGVLATDVATASAVLMALTGVAPVPAPEPGALRVGLLAEQVADPRVQPGTRSAVEAAVERLVAAGVLVVEVDPTPLQALDEVFGPVILYEAWRELGPFAADPTWFGPDTDRLIRSGRDVTENAYTSALALREALLPAADALLHGVDVLLGPAVPFVAPVTTPVIDSPEGETEGLFSMSANLTGQPAVVLPCGTDGGLPVGLQLMGRRGGDADLMAAAATVERVLGGDAA</sequence>
<dbReference type="Pfam" id="PF01425">
    <property type="entry name" value="Amidase"/>
    <property type="match status" value="1"/>
</dbReference>
<dbReference type="InterPro" id="IPR000120">
    <property type="entry name" value="Amidase"/>
</dbReference>
<accession>A0A7W5JVP3</accession>
<reference evidence="4 5" key="1">
    <citation type="submission" date="2020-08" db="EMBL/GenBank/DDBJ databases">
        <title>Sequencing the genomes of 1000 actinobacteria strains.</title>
        <authorList>
            <person name="Klenk H.-P."/>
        </authorList>
    </citation>
    <scope>NUCLEOTIDE SEQUENCE [LARGE SCALE GENOMIC DNA]</scope>
    <source>
        <strain evidence="4 5">DSM 11053</strain>
    </source>
</reference>
<dbReference type="InterPro" id="IPR013328">
    <property type="entry name" value="6PGD_dom2"/>
</dbReference>
<dbReference type="InterPro" id="IPR036928">
    <property type="entry name" value="AS_sf"/>
</dbReference>
<dbReference type="Gene3D" id="1.10.1040.10">
    <property type="entry name" value="N-(1-d-carboxylethyl)-l-norvaline Dehydrogenase, domain 2"/>
    <property type="match status" value="1"/>
</dbReference>
<evidence type="ECO:0000259" key="2">
    <source>
        <dbReference type="Pfam" id="PF01425"/>
    </source>
</evidence>